<reference evidence="2 3" key="1">
    <citation type="journal article" date="2016" name="Nat. Commun.">
        <title>Thousands of microbial genomes shed light on interconnected biogeochemical processes in an aquifer system.</title>
        <authorList>
            <person name="Anantharaman K."/>
            <person name="Brown C.T."/>
            <person name="Hug L.A."/>
            <person name="Sharon I."/>
            <person name="Castelle C.J."/>
            <person name="Probst A.J."/>
            <person name="Thomas B.C."/>
            <person name="Singh A."/>
            <person name="Wilkins M.J."/>
            <person name="Karaoz U."/>
            <person name="Brodie E.L."/>
            <person name="Williams K.H."/>
            <person name="Hubbard S.S."/>
            <person name="Banfield J.F."/>
        </authorList>
    </citation>
    <scope>NUCLEOTIDE SEQUENCE [LARGE SCALE GENOMIC DNA]</scope>
</reference>
<feature type="transmembrane region" description="Helical" evidence="1">
    <location>
        <begin position="98"/>
        <end position="128"/>
    </location>
</feature>
<feature type="transmembrane region" description="Helical" evidence="1">
    <location>
        <begin position="234"/>
        <end position="251"/>
    </location>
</feature>
<gene>
    <name evidence="2" type="ORF">A2392_01245</name>
</gene>
<organism evidence="2 3">
    <name type="scientific">Candidatus Kaiserbacteria bacterium RIFOXYB1_FULL_46_14</name>
    <dbReference type="NCBI Taxonomy" id="1798531"/>
    <lineage>
        <taxon>Bacteria</taxon>
        <taxon>Candidatus Kaiseribacteriota</taxon>
    </lineage>
</organism>
<accession>A0A1F6FJQ1</accession>
<feature type="transmembrane region" description="Helical" evidence="1">
    <location>
        <begin position="359"/>
        <end position="378"/>
    </location>
</feature>
<feature type="transmembrane region" description="Helical" evidence="1">
    <location>
        <begin position="205"/>
        <end position="228"/>
    </location>
</feature>
<dbReference type="EMBL" id="MFMS01000002">
    <property type="protein sequence ID" value="OGG86073.1"/>
    <property type="molecule type" value="Genomic_DNA"/>
</dbReference>
<dbReference type="AlphaFoldDB" id="A0A1F6FJQ1"/>
<dbReference type="Proteomes" id="UP000177395">
    <property type="component" value="Unassembled WGS sequence"/>
</dbReference>
<proteinExistence type="predicted"/>
<keyword evidence="1" id="KW-0472">Membrane</keyword>
<keyword evidence="1" id="KW-0812">Transmembrane</keyword>
<evidence type="ECO:0000313" key="2">
    <source>
        <dbReference type="EMBL" id="OGG86073.1"/>
    </source>
</evidence>
<feature type="transmembrane region" description="Helical" evidence="1">
    <location>
        <begin position="7"/>
        <end position="23"/>
    </location>
</feature>
<dbReference type="GO" id="GO:0006814">
    <property type="term" value="P:sodium ion transport"/>
    <property type="evidence" value="ECO:0007669"/>
    <property type="project" value="InterPro"/>
</dbReference>
<evidence type="ECO:0000313" key="3">
    <source>
        <dbReference type="Proteomes" id="UP000177395"/>
    </source>
</evidence>
<dbReference type="STRING" id="1798531.A2392_01245"/>
<dbReference type="PANTHER" id="PTHR43269">
    <property type="entry name" value="SODIUM/PROTON ANTIPORTER 1-RELATED"/>
    <property type="match status" value="1"/>
</dbReference>
<dbReference type="InterPro" id="IPR045016">
    <property type="entry name" value="NhaD-like"/>
</dbReference>
<feature type="transmembrane region" description="Helical" evidence="1">
    <location>
        <begin position="29"/>
        <end position="48"/>
    </location>
</feature>
<dbReference type="GO" id="GO:0015297">
    <property type="term" value="F:antiporter activity"/>
    <property type="evidence" value="ECO:0007669"/>
    <property type="project" value="InterPro"/>
</dbReference>
<comment type="caution">
    <text evidence="2">The sequence shown here is derived from an EMBL/GenBank/DDBJ whole genome shotgun (WGS) entry which is preliminary data.</text>
</comment>
<sequence>MPIPFEFIIFAVTLVGVFVFHHKTARIRIAIGGLLFVMSYKLLIAQDVDLIDHFAHEWRLVANLLGLLIGFEILADHFKQSKLAERLPALLPDDWKGGFVLLILVYVMSIFLDNIAAAMIGASIGVVVYRGQVTVGYLAAIVAASNAGGAGSVIGDTTTTMMWIDGVDWRDVTHAFLPSFVALVCFGIPISIAQDKRHRITKDAIVVNPVDFTSLGVVALILVGAVAANVWLDFPAVGVWAAIIATMWLRTPDWHRVPDAAKGATFLLALVLSASLMPVKSLWEASPSMAFGLGWLSAVFDNIPLTKLALDQGGYDWGWLAYSVGCGGSMTPFGSSAGVAVSNDHPRINNPKVFFKESWPIHIAFVIGFGSLFLIGWAPHVPHKEYTAISMPLMLYMQ</sequence>
<name>A0A1F6FJQ1_9BACT</name>
<feature type="transmembrane region" description="Helical" evidence="1">
    <location>
        <begin position="135"/>
        <end position="155"/>
    </location>
</feature>
<evidence type="ECO:0000256" key="1">
    <source>
        <dbReference type="SAM" id="Phobius"/>
    </source>
</evidence>
<dbReference type="PANTHER" id="PTHR43269:SF2">
    <property type="entry name" value="SODIUM_PROTON ANTIPORTER 1-RELATED"/>
    <property type="match status" value="1"/>
</dbReference>
<feature type="transmembrane region" description="Helical" evidence="1">
    <location>
        <begin position="175"/>
        <end position="193"/>
    </location>
</feature>
<protein>
    <submittedName>
        <fullName evidence="2">Citrate transporter</fullName>
    </submittedName>
</protein>
<keyword evidence="1" id="KW-1133">Transmembrane helix</keyword>
<feature type="transmembrane region" description="Helical" evidence="1">
    <location>
        <begin position="263"/>
        <end position="283"/>
    </location>
</feature>